<comment type="caution">
    <text evidence="3">The sequence shown here is derived from an EMBL/GenBank/DDBJ whole genome shotgun (WGS) entry which is preliminary data.</text>
</comment>
<proteinExistence type="predicted"/>
<evidence type="ECO:0000313" key="3">
    <source>
        <dbReference type="EMBL" id="MEQ2415243.1"/>
    </source>
</evidence>
<reference evidence="3 4" key="1">
    <citation type="submission" date="2024-04" db="EMBL/GenBank/DDBJ databases">
        <title>Human intestinal bacterial collection.</title>
        <authorList>
            <person name="Pauvert C."/>
            <person name="Hitch T.C.A."/>
            <person name="Clavel T."/>
        </authorList>
    </citation>
    <scope>NUCLEOTIDE SEQUENCE [LARGE SCALE GENOMIC DNA]</scope>
    <source>
        <strain evidence="3 4">CLA-AA-H161</strain>
    </source>
</reference>
<dbReference type="RefSeq" id="WP_349084977.1">
    <property type="nucleotide sequence ID" value="NZ_JBBNFW010000210.1"/>
</dbReference>
<protein>
    <recommendedName>
        <fullName evidence="5">DUF4179 domain-containing protein</fullName>
    </recommendedName>
</protein>
<keyword evidence="2" id="KW-0472">Membrane</keyword>
<dbReference type="EMBL" id="JBBNFW010000210">
    <property type="protein sequence ID" value="MEQ2415243.1"/>
    <property type="molecule type" value="Genomic_DNA"/>
</dbReference>
<sequence length="618" mass="68866">MDEKEIRKILKEETVIPDNIDRAMEDVLKGILDSPDERMSSTKKLIVKSDKGRSKNSGNKKKIIRILLPVAAILGVSTGVLATKLGWLHKELEQQGVTEQEAVQMVVTEPDSNAENVEDVTSYHITPKEKDWNQSMLSVTEAYFDGSGLSFLGEPSREAKNYTISCRDHATVNGEDALAALNKIDGEDLYYGHITLYDDALTEKILKEDSQVELSMTIQAYPDYNGKIYYTWKDDEAYRKIFKTGSFTDSEGMLAYALPAEDAYRGYTPQTLTVTLPLNDEVRDIIEKYRKEGKLQAEDTGVEPISDSLDENTQETTDSEDPSDAAEANEKYDPETAVLQVKESHVTASLPGKSGTLTIEADITGSTTDVSKGILEKCNVSEEEICAWFGGEDGWEKSKTDEMVWENKEKGLQIFISDGRIQCDGLSEKNLGDLGNNTEEEELNIINQLLSRANLTGTSVKKSISNMTEGYDYYDTEILLNGIPAGGLSQHGYLGKAGFGPEPGDCYFNIPSPLQVKEEEAVTLLSMEEIMKSVGQYVKEGKIGLFTEQDTAEEAESTTIPVTKICLEYYIDETAEGITYRPVWSFRCPYQWKDSPDEQELFYIDGETGALIRDAFGW</sequence>
<dbReference type="Proteomes" id="UP001470752">
    <property type="component" value="Unassembled WGS sequence"/>
</dbReference>
<keyword evidence="4" id="KW-1185">Reference proteome</keyword>
<evidence type="ECO:0008006" key="5">
    <source>
        <dbReference type="Google" id="ProtNLM"/>
    </source>
</evidence>
<name>A0ABV1CU20_9FIRM</name>
<organism evidence="3 4">
    <name type="scientific">Blautia acetigignens</name>
    <dbReference type="NCBI Taxonomy" id="2981783"/>
    <lineage>
        <taxon>Bacteria</taxon>
        <taxon>Bacillati</taxon>
        <taxon>Bacillota</taxon>
        <taxon>Clostridia</taxon>
        <taxon>Lachnospirales</taxon>
        <taxon>Lachnospiraceae</taxon>
        <taxon>Blautia</taxon>
    </lineage>
</organism>
<keyword evidence="2" id="KW-1133">Transmembrane helix</keyword>
<evidence type="ECO:0000256" key="2">
    <source>
        <dbReference type="SAM" id="Phobius"/>
    </source>
</evidence>
<feature type="compositionally biased region" description="Acidic residues" evidence="1">
    <location>
        <begin position="308"/>
        <end position="324"/>
    </location>
</feature>
<feature type="region of interest" description="Disordered" evidence="1">
    <location>
        <begin position="295"/>
        <end position="333"/>
    </location>
</feature>
<gene>
    <name evidence="3" type="ORF">AAAX94_19825</name>
</gene>
<keyword evidence="2" id="KW-0812">Transmembrane</keyword>
<evidence type="ECO:0000313" key="4">
    <source>
        <dbReference type="Proteomes" id="UP001470752"/>
    </source>
</evidence>
<evidence type="ECO:0000256" key="1">
    <source>
        <dbReference type="SAM" id="MobiDB-lite"/>
    </source>
</evidence>
<accession>A0ABV1CU20</accession>
<feature type="transmembrane region" description="Helical" evidence="2">
    <location>
        <begin position="63"/>
        <end position="87"/>
    </location>
</feature>